<comment type="function">
    <text evidence="1">Accessory subunit of the mitochondrial membrane respiratory chain NADH dehydrogenase (Complex I), that is believed not to be involved in catalysis. Complex I functions in the transfer of electrons from NADH to the respiratory chain. The immediate electron acceptor for the enzyme is believed to be ubiquinone.</text>
</comment>
<evidence type="ECO:0000313" key="16">
    <source>
        <dbReference type="EMBL" id="KAF6469974.1"/>
    </source>
</evidence>
<reference evidence="16 17" key="1">
    <citation type="journal article" date="2020" name="Nature">
        <title>Six reference-quality genomes reveal evolution of bat adaptations.</title>
        <authorList>
            <person name="Jebb D."/>
            <person name="Huang Z."/>
            <person name="Pippel M."/>
            <person name="Hughes G.M."/>
            <person name="Lavrichenko K."/>
            <person name="Devanna P."/>
            <person name="Winkler S."/>
            <person name="Jermiin L.S."/>
            <person name="Skirmuntt E.C."/>
            <person name="Katzourakis A."/>
            <person name="Burkitt-Gray L."/>
            <person name="Ray D.A."/>
            <person name="Sullivan K.A.M."/>
            <person name="Roscito J.G."/>
            <person name="Kirilenko B.M."/>
            <person name="Davalos L.M."/>
            <person name="Corthals A.P."/>
            <person name="Power M.L."/>
            <person name="Jones G."/>
            <person name="Ransome R.D."/>
            <person name="Dechmann D.K.N."/>
            <person name="Locatelli A.G."/>
            <person name="Puechmaille S.J."/>
            <person name="Fedrigo O."/>
            <person name="Jarvis E.D."/>
            <person name="Hiller M."/>
            <person name="Vernes S.C."/>
            <person name="Myers E.W."/>
            <person name="Teeling E.C."/>
        </authorList>
    </citation>
    <scope>NUCLEOTIDE SEQUENCE [LARGE SCALE GENOMIC DNA]</scope>
    <source>
        <strain evidence="16">MMolMol1</strain>
        <tissue evidence="16">Muscle</tissue>
    </source>
</reference>
<evidence type="ECO:0000256" key="11">
    <source>
        <dbReference type="ARBA" id="ARBA00023128"/>
    </source>
</evidence>
<evidence type="ECO:0000256" key="12">
    <source>
        <dbReference type="ARBA" id="ARBA00023136"/>
    </source>
</evidence>
<evidence type="ECO:0000256" key="6">
    <source>
        <dbReference type="ARBA" id="ARBA00022448"/>
    </source>
</evidence>
<evidence type="ECO:0000256" key="10">
    <source>
        <dbReference type="ARBA" id="ARBA00022982"/>
    </source>
</evidence>
<keyword evidence="16" id="KW-0830">Ubiquinone</keyword>
<comment type="subunit">
    <text evidence="4">Complex I is composed of 45 different subunits.</text>
</comment>
<protein>
    <recommendedName>
        <fullName evidence="5">NADH dehydrogenase [ubiquinone] 1 beta subcomplex subunit 2, mitochondrial</fullName>
    </recommendedName>
    <alternativeName>
        <fullName evidence="13">Complex I-AGGG</fullName>
    </alternativeName>
    <alternativeName>
        <fullName evidence="14">NADH-ubiquinone oxidoreductase AGGG subunit</fullName>
    </alternativeName>
</protein>
<keyword evidence="8" id="KW-0999">Mitochondrion inner membrane</keyword>
<evidence type="ECO:0000256" key="9">
    <source>
        <dbReference type="ARBA" id="ARBA00022946"/>
    </source>
</evidence>
<evidence type="ECO:0000256" key="4">
    <source>
        <dbReference type="ARBA" id="ARBA00011533"/>
    </source>
</evidence>
<dbReference type="GO" id="GO:0045271">
    <property type="term" value="C:respiratory chain complex I"/>
    <property type="evidence" value="ECO:0007669"/>
    <property type="project" value="InterPro"/>
</dbReference>
<feature type="signal peptide" evidence="15">
    <location>
        <begin position="1"/>
        <end position="15"/>
    </location>
</feature>
<dbReference type="EMBL" id="JACASF010000007">
    <property type="protein sequence ID" value="KAF6469974.1"/>
    <property type="molecule type" value="Genomic_DNA"/>
</dbReference>
<keyword evidence="12" id="KW-0472">Membrane</keyword>
<keyword evidence="7" id="KW-0679">Respiratory chain</keyword>
<keyword evidence="15" id="KW-0732">Signal</keyword>
<evidence type="ECO:0000256" key="14">
    <source>
        <dbReference type="ARBA" id="ARBA00031736"/>
    </source>
</evidence>
<evidence type="ECO:0000256" key="1">
    <source>
        <dbReference type="ARBA" id="ARBA00003195"/>
    </source>
</evidence>
<dbReference type="AlphaFoldDB" id="A0A7J8HC90"/>
<evidence type="ECO:0000256" key="2">
    <source>
        <dbReference type="ARBA" id="ARBA00004443"/>
    </source>
</evidence>
<evidence type="ECO:0000256" key="13">
    <source>
        <dbReference type="ARBA" id="ARBA00031368"/>
    </source>
</evidence>
<name>A0A7J8HC90_MOLMO</name>
<keyword evidence="9" id="KW-0809">Transit peptide</keyword>
<organism evidence="16 17">
    <name type="scientific">Molossus molossus</name>
    <name type="common">Pallas' mastiff bat</name>
    <name type="synonym">Vespertilio molossus</name>
    <dbReference type="NCBI Taxonomy" id="27622"/>
    <lineage>
        <taxon>Eukaryota</taxon>
        <taxon>Metazoa</taxon>
        <taxon>Chordata</taxon>
        <taxon>Craniata</taxon>
        <taxon>Vertebrata</taxon>
        <taxon>Euteleostomi</taxon>
        <taxon>Mammalia</taxon>
        <taxon>Eutheria</taxon>
        <taxon>Laurasiatheria</taxon>
        <taxon>Chiroptera</taxon>
        <taxon>Yangochiroptera</taxon>
        <taxon>Molossidae</taxon>
        <taxon>Molossus</taxon>
    </lineage>
</organism>
<accession>A0A7J8HC90</accession>
<comment type="subcellular location">
    <subcellularLocation>
        <location evidence="2">Mitochondrion inner membrane</location>
        <topology evidence="2">Peripheral membrane protein</topology>
        <orientation evidence="2">Matrix side</orientation>
    </subcellularLocation>
</comment>
<evidence type="ECO:0000256" key="7">
    <source>
        <dbReference type="ARBA" id="ARBA00022660"/>
    </source>
</evidence>
<evidence type="ECO:0000313" key="17">
    <source>
        <dbReference type="Proteomes" id="UP000550707"/>
    </source>
</evidence>
<comment type="similarity">
    <text evidence="3">Belongs to the complex I NDUFB2 subunit family.</text>
</comment>
<feature type="chain" id="PRO_5029644496" description="NADH dehydrogenase [ubiquinone] 1 beta subcomplex subunit 2, mitochondrial" evidence="15">
    <location>
        <begin position="16"/>
        <end position="41"/>
    </location>
</feature>
<evidence type="ECO:0000256" key="15">
    <source>
        <dbReference type="SAM" id="SignalP"/>
    </source>
</evidence>
<keyword evidence="6" id="KW-0813">Transport</keyword>
<sequence length="41" mass="5064">MWFWILWRFWHDSDAVLGHFPYPDPSQWTDEELGILPDDED</sequence>
<dbReference type="PANTHER" id="PTHR15223">
    <property type="entry name" value="NADH-UBIQUINONE OXIDOREDUCTASE AGGG SUBUNIT"/>
    <property type="match status" value="1"/>
</dbReference>
<dbReference type="InterPro" id="IPR026627">
    <property type="entry name" value="NDUFB2_animal"/>
</dbReference>
<dbReference type="GO" id="GO:0032981">
    <property type="term" value="P:mitochondrial respiratory chain complex I assembly"/>
    <property type="evidence" value="ECO:0007669"/>
    <property type="project" value="TreeGrafter"/>
</dbReference>
<evidence type="ECO:0000256" key="5">
    <source>
        <dbReference type="ARBA" id="ARBA00014585"/>
    </source>
</evidence>
<proteinExistence type="inferred from homology"/>
<keyword evidence="11" id="KW-0496">Mitochondrion</keyword>
<comment type="caution">
    <text evidence="16">The sequence shown here is derived from an EMBL/GenBank/DDBJ whole genome shotgun (WGS) entry which is preliminary data.</text>
</comment>
<dbReference type="PANTHER" id="PTHR15223:SF1">
    <property type="entry name" value="NADH DEHYDROGENASE [UBIQUINONE] 1 BETA SUBCOMPLEX SUBUNIT 2, MITOCHONDRIAL"/>
    <property type="match status" value="1"/>
</dbReference>
<evidence type="ECO:0000256" key="8">
    <source>
        <dbReference type="ARBA" id="ARBA00022792"/>
    </source>
</evidence>
<dbReference type="Proteomes" id="UP000550707">
    <property type="component" value="Unassembled WGS sequence"/>
</dbReference>
<keyword evidence="10" id="KW-0249">Electron transport</keyword>
<evidence type="ECO:0000256" key="3">
    <source>
        <dbReference type="ARBA" id="ARBA00005923"/>
    </source>
</evidence>
<dbReference type="GO" id="GO:0005743">
    <property type="term" value="C:mitochondrial inner membrane"/>
    <property type="evidence" value="ECO:0007669"/>
    <property type="project" value="UniProtKB-SubCell"/>
</dbReference>
<gene>
    <name evidence="16" type="ORF">HJG59_012928</name>
</gene>
<dbReference type="Pfam" id="PF14813">
    <property type="entry name" value="NADH_B2"/>
    <property type="match status" value="1"/>
</dbReference>
<keyword evidence="17" id="KW-1185">Reference proteome</keyword>